<dbReference type="InterPro" id="IPR036397">
    <property type="entry name" value="RNaseH_sf"/>
</dbReference>
<evidence type="ECO:0000256" key="8">
    <source>
        <dbReference type="ARBA" id="ARBA00049244"/>
    </source>
</evidence>
<dbReference type="Gene3D" id="3.30.420.10">
    <property type="entry name" value="Ribonuclease H-like superfamily/Ribonuclease H"/>
    <property type="match status" value="1"/>
</dbReference>
<comment type="caution">
    <text evidence="10">The sequence shown here is derived from an EMBL/GenBank/DDBJ whole genome shotgun (WGS) entry which is preliminary data.</text>
</comment>
<evidence type="ECO:0000259" key="9">
    <source>
        <dbReference type="Pfam" id="PF03175"/>
    </source>
</evidence>
<gene>
    <name evidence="10" type="ORF">BOV88_13610</name>
</gene>
<comment type="catalytic activity">
    <reaction evidence="8">
        <text>DNA(n) + a 2'-deoxyribonucleoside 5'-triphosphate = DNA(n+1) + diphosphate</text>
        <dbReference type="Rhea" id="RHEA:22508"/>
        <dbReference type="Rhea" id="RHEA-COMP:17339"/>
        <dbReference type="Rhea" id="RHEA-COMP:17340"/>
        <dbReference type="ChEBI" id="CHEBI:33019"/>
        <dbReference type="ChEBI" id="CHEBI:61560"/>
        <dbReference type="ChEBI" id="CHEBI:173112"/>
        <dbReference type="EC" id="2.7.7.7"/>
    </reaction>
</comment>
<comment type="similarity">
    <text evidence="1">Belongs to the DNA polymerase type-B family.</text>
</comment>
<dbReference type="Proteomes" id="UP000190962">
    <property type="component" value="Unassembled WGS sequence"/>
</dbReference>
<evidence type="ECO:0000256" key="3">
    <source>
        <dbReference type="ARBA" id="ARBA00022679"/>
    </source>
</evidence>
<evidence type="ECO:0000256" key="6">
    <source>
        <dbReference type="ARBA" id="ARBA00022932"/>
    </source>
</evidence>
<dbReference type="EC" id="2.7.7.7" evidence="2"/>
<keyword evidence="6" id="KW-0239">DNA-directed DNA polymerase</keyword>
<dbReference type="PANTHER" id="PTHR33568">
    <property type="entry name" value="DNA POLYMERASE"/>
    <property type="match status" value="1"/>
</dbReference>
<dbReference type="GO" id="GO:0003677">
    <property type="term" value="F:DNA binding"/>
    <property type="evidence" value="ECO:0007669"/>
    <property type="project" value="UniProtKB-KW"/>
</dbReference>
<sequence>MYEQGIKPEIIANGAKIMSLSVKECKVKFIDSLNFLPTALAKLPAMFEMRELCKGYFPHLYNRKENQSKVLDRLPEASYYNPDGMKPEERRKFYTWYEANKNAPFDFQEALQNYCRSDVDILRRCCIRFRELFMDVTRKGETLGIDPFEECVTIASACNLVFRKMFLEPETIGIIPAHGYRPEEKQSAKAIRWIKYLAHTEKRHIQHALNGGEKKIGPYRVDGYYETRLSQVLFQGYDEPRVGNDYGRLTSEDTKETEIFGRSGIHL</sequence>
<dbReference type="InterPro" id="IPR004868">
    <property type="entry name" value="DNA-dir_DNA_pol_B_mt/vir"/>
</dbReference>
<evidence type="ECO:0000256" key="5">
    <source>
        <dbReference type="ARBA" id="ARBA00022705"/>
    </source>
</evidence>
<protein>
    <recommendedName>
        <fullName evidence="2">DNA-directed DNA polymerase</fullName>
        <ecNumber evidence="2">2.7.7.7</ecNumber>
    </recommendedName>
</protein>
<keyword evidence="5" id="KW-0235">DNA replication</keyword>
<dbReference type="GO" id="GO:0003887">
    <property type="term" value="F:DNA-directed DNA polymerase activity"/>
    <property type="evidence" value="ECO:0007669"/>
    <property type="project" value="UniProtKB-KW"/>
</dbReference>
<dbReference type="GO" id="GO:0000166">
    <property type="term" value="F:nucleotide binding"/>
    <property type="evidence" value="ECO:0007669"/>
    <property type="project" value="InterPro"/>
</dbReference>
<dbReference type="AlphaFoldDB" id="A0A1T2CG32"/>
<evidence type="ECO:0000313" key="11">
    <source>
        <dbReference type="Proteomes" id="UP000190962"/>
    </source>
</evidence>
<proteinExistence type="inferred from homology"/>
<keyword evidence="7" id="KW-0238">DNA-binding</keyword>
<dbReference type="SUPFAM" id="SSF53098">
    <property type="entry name" value="Ribonuclease H-like"/>
    <property type="match status" value="1"/>
</dbReference>
<evidence type="ECO:0000256" key="4">
    <source>
        <dbReference type="ARBA" id="ARBA00022695"/>
    </source>
</evidence>
<dbReference type="GO" id="GO:0006260">
    <property type="term" value="P:DNA replication"/>
    <property type="evidence" value="ECO:0007669"/>
    <property type="project" value="UniProtKB-KW"/>
</dbReference>
<evidence type="ECO:0000313" key="10">
    <source>
        <dbReference type="EMBL" id="OOY33751.1"/>
    </source>
</evidence>
<keyword evidence="4" id="KW-0548">Nucleotidyltransferase</keyword>
<accession>A0A1T2CG32</accession>
<organism evidence="10 11">
    <name type="scientific">Solemya velum gill symbiont</name>
    <dbReference type="NCBI Taxonomy" id="2340"/>
    <lineage>
        <taxon>Bacteria</taxon>
        <taxon>Pseudomonadati</taxon>
        <taxon>Pseudomonadota</taxon>
        <taxon>Gammaproteobacteria</taxon>
        <taxon>sulfur-oxidizing symbionts</taxon>
    </lineage>
</organism>
<evidence type="ECO:0000256" key="2">
    <source>
        <dbReference type="ARBA" id="ARBA00012417"/>
    </source>
</evidence>
<feature type="domain" description="DNA-directed DNA polymerase family B mitochondria/virus" evidence="9">
    <location>
        <begin position="3"/>
        <end position="225"/>
    </location>
</feature>
<dbReference type="InterPro" id="IPR012337">
    <property type="entry name" value="RNaseH-like_sf"/>
</dbReference>
<dbReference type="PANTHER" id="PTHR33568:SF3">
    <property type="entry name" value="DNA-DIRECTED DNA POLYMERASE"/>
    <property type="match status" value="1"/>
</dbReference>
<reference evidence="10 11" key="1">
    <citation type="submission" date="2016-11" db="EMBL/GenBank/DDBJ databases">
        <title>Mixed transmission modes and dynamic genome evolution in an obligate animal-bacterial symbiosis.</title>
        <authorList>
            <person name="Russell S.L."/>
            <person name="Corbett-Detig R.B."/>
            <person name="Cavanaugh C.M."/>
        </authorList>
    </citation>
    <scope>NUCLEOTIDE SEQUENCE [LARGE SCALE GENOMIC DNA]</scope>
    <source>
        <strain evidence="10">MA-KB16</strain>
    </source>
</reference>
<evidence type="ECO:0000256" key="1">
    <source>
        <dbReference type="ARBA" id="ARBA00005755"/>
    </source>
</evidence>
<dbReference type="Pfam" id="PF03175">
    <property type="entry name" value="DNA_pol_B_2"/>
    <property type="match status" value="1"/>
</dbReference>
<name>A0A1T2CG32_SOVGS</name>
<keyword evidence="3" id="KW-0808">Transferase</keyword>
<evidence type="ECO:0000256" key="7">
    <source>
        <dbReference type="ARBA" id="ARBA00023125"/>
    </source>
</evidence>
<dbReference type="EMBL" id="MPNX01000056">
    <property type="protein sequence ID" value="OOY33751.1"/>
    <property type="molecule type" value="Genomic_DNA"/>
</dbReference>